<keyword evidence="1" id="KW-0175">Coiled coil</keyword>
<evidence type="ECO:0000313" key="2">
    <source>
        <dbReference type="EMBL" id="TGK08832.1"/>
    </source>
</evidence>
<sequence length="655" mass="75458">MLDPQSPELKVADYNSALQLTQALEARGDFQYKGIYKLVLIVGDWTEKFVANKILPAADQLARELALDRERVSAYLRELSSRQNPPLIKKICMIDFDPTGDTSDGRSIGSSLRLMTVFARPLQTDGSSSHRYVEGINQASFASVQRWIKERRKFPGPENFQRWIWECIDSNRLSETYASSEIGGLFQDSFDITPPMKQTTININLKPVLKRLVDSKNLYFFRNEQALSPGNRSVFYYNVHEEIILRLEAYKKYLKEKIVPELQRIGVIGNFTPEEMDSTRNLVTQVIPFLSPAYGDQKTVMEELSTLIHFEEEEKEKKEKEEKKAKLSELLDYIHSANRLVDLNFLRFRGEPIEGELRTLIVNNESILSADYADRKNLYTFALHKECVPGAIENARRVFSATGNDSEIRVLEKMDVRDFLDPREAAEQFDKLEYSSLFKYLPFITRFWRSLFGNNVVHRFEAEEIKARLSTEQNKMVLEAKTRAAQEEKQRLAERRLKEKDAAETVAKPKAAASAPAETVSAFSRSGEQEVDPEGKKMLSAVLDILDAAWSKGETPDRNYLLEKLGADSDENTLLNFLKKNAKKEILSFMVRNQQERYTFPILITKRYLKKNGKALLDKAKKVVDEQKDADMPEQEKFDFYISFEDFLNRTLAKI</sequence>
<keyword evidence="3" id="KW-1185">Reference proteome</keyword>
<protein>
    <submittedName>
        <fullName evidence="2">Uncharacterized protein</fullName>
    </submittedName>
</protein>
<dbReference type="Proteomes" id="UP000298458">
    <property type="component" value="Unassembled WGS sequence"/>
</dbReference>
<feature type="coiled-coil region" evidence="1">
    <location>
        <begin position="301"/>
        <end position="330"/>
    </location>
</feature>
<dbReference type="OrthoDB" id="342754at2"/>
<evidence type="ECO:0000256" key="1">
    <source>
        <dbReference type="SAM" id="Coils"/>
    </source>
</evidence>
<accession>A0A4R9GAS7</accession>
<gene>
    <name evidence="2" type="ORF">EHO60_12370</name>
</gene>
<dbReference type="RefSeq" id="WP_135768519.1">
    <property type="nucleotide sequence ID" value="NZ_RQET01000009.1"/>
</dbReference>
<name>A0A4R9GAS7_9LEPT</name>
<evidence type="ECO:0000313" key="3">
    <source>
        <dbReference type="Proteomes" id="UP000298458"/>
    </source>
</evidence>
<dbReference type="AlphaFoldDB" id="A0A4R9GAS7"/>
<reference evidence="2" key="1">
    <citation type="journal article" date="2019" name="PLoS Negl. Trop. Dis.">
        <title>Revisiting the worldwide diversity of Leptospira species in the environment.</title>
        <authorList>
            <person name="Vincent A.T."/>
            <person name="Schiettekatte O."/>
            <person name="Bourhy P."/>
            <person name="Veyrier F.J."/>
            <person name="Picardeau M."/>
        </authorList>
    </citation>
    <scope>NUCLEOTIDE SEQUENCE [LARGE SCALE GENOMIC DNA]</scope>
    <source>
        <strain evidence="2">SSW15</strain>
    </source>
</reference>
<proteinExistence type="predicted"/>
<dbReference type="EMBL" id="RQET01000009">
    <property type="protein sequence ID" value="TGK08832.1"/>
    <property type="molecule type" value="Genomic_DNA"/>
</dbReference>
<comment type="caution">
    <text evidence="2">The sequence shown here is derived from an EMBL/GenBank/DDBJ whole genome shotgun (WGS) entry which is preliminary data.</text>
</comment>
<organism evidence="2 3">
    <name type="scientific">Leptospira fletcheri</name>
    <dbReference type="NCBI Taxonomy" id="2484981"/>
    <lineage>
        <taxon>Bacteria</taxon>
        <taxon>Pseudomonadati</taxon>
        <taxon>Spirochaetota</taxon>
        <taxon>Spirochaetia</taxon>
        <taxon>Leptospirales</taxon>
        <taxon>Leptospiraceae</taxon>
        <taxon>Leptospira</taxon>
    </lineage>
</organism>